<dbReference type="PANTHER" id="PTHR10894:SF0">
    <property type="entry name" value="NUCLEOLAR PROTEIN 56"/>
    <property type="match status" value="1"/>
</dbReference>
<evidence type="ECO:0000256" key="4">
    <source>
        <dbReference type="ARBA" id="ARBA00023242"/>
    </source>
</evidence>
<evidence type="ECO:0000313" key="8">
    <source>
        <dbReference type="EMBL" id="CBZ56101.1"/>
    </source>
</evidence>
<proteinExistence type="inferred from homology"/>
<dbReference type="InterPro" id="IPR012976">
    <property type="entry name" value="NOSIC"/>
</dbReference>
<dbReference type="Gene3D" id="1.10.287.4070">
    <property type="match status" value="1"/>
</dbReference>
<feature type="domain" description="Nop" evidence="7">
    <location>
        <begin position="312"/>
        <end position="441"/>
    </location>
</feature>
<dbReference type="Gene3D" id="1.10.246.90">
    <property type="entry name" value="Nop domain"/>
    <property type="match status" value="1"/>
</dbReference>
<organism evidence="8 10">
    <name type="scientific">Neospora caninum (strain Liverpool)</name>
    <dbReference type="NCBI Taxonomy" id="572307"/>
    <lineage>
        <taxon>Eukaryota</taxon>
        <taxon>Sar</taxon>
        <taxon>Alveolata</taxon>
        <taxon>Apicomplexa</taxon>
        <taxon>Conoidasida</taxon>
        <taxon>Coccidia</taxon>
        <taxon>Eucoccidiorida</taxon>
        <taxon>Eimeriorina</taxon>
        <taxon>Sarcocystidae</taxon>
        <taxon>Neospora</taxon>
    </lineage>
</organism>
<dbReference type="GO" id="GO:0032040">
    <property type="term" value="C:small-subunit processome"/>
    <property type="evidence" value="ECO:0007669"/>
    <property type="project" value="InterPro"/>
</dbReference>
<sequence length="544" mass="60331">MAVNEIFLLFESAPGLLLARVKGWDQIAQDTDAVQEACLDFGRFKQVVEAIAFHPFSDAEEAMEVQLAITNGTSCASLVNFLNFNLPSSLKKKKGADTVDGSAARAKSQAAVGVCDPALGKSLADAGFQIVFNSNIQELHRGCRQHMKKLAKQLGELPIEKFQVGLGHSYSRSKMQEDPRKQDKPIMQSIALLDSLDKNINAFAMKLKEWYGWHFPELVKIVGDAEAYCRVLKVVQMKEQFDAQAQGEELLEACGGSEEIRDEVVAATKHSMGQEIGEADFVNIIRFADQVLRLCEQRRNLQDYLSTKMDFVSPNLKAVVGEVLAARLISHAGALVNLAKYPASTIQILGAEKALFRALKSKNGRTPKYGLLFHSSFIGRVQKQQHRGRMSRYLASKCALAARIDAFADEESPESADGVRSNVYGVKLREQLEERLKYLADGIVPRKNLDVMREAASELQTQATAAAAEKKKKKKRKHEEKEETNPMMDVEQESGEKKKKKKKKHAKPAEDGEDVDGEEAAAPAENMGTEKKKKKKKAHVDAEL</sequence>
<name>F0VQV4_NEOCL</name>
<dbReference type="EMBL" id="FR823393">
    <property type="protein sequence ID" value="CBZ56101.1"/>
    <property type="molecule type" value="Genomic_DNA"/>
</dbReference>
<gene>
    <name evidence="9" type="ORF">BN1204_065270</name>
    <name evidence="8" type="ORF">NCLIV_065270</name>
</gene>
<evidence type="ECO:0000313" key="9">
    <source>
        <dbReference type="EMBL" id="CEL70855.1"/>
    </source>
</evidence>
<dbReference type="GO" id="GO:0030515">
    <property type="term" value="F:snoRNA binding"/>
    <property type="evidence" value="ECO:0007669"/>
    <property type="project" value="InterPro"/>
</dbReference>
<dbReference type="EMBL" id="LN714487">
    <property type="protein sequence ID" value="CEL70855.1"/>
    <property type="molecule type" value="Genomic_DNA"/>
</dbReference>
<keyword evidence="4" id="KW-0539">Nucleus</keyword>
<evidence type="ECO:0000256" key="6">
    <source>
        <dbReference type="SAM" id="MobiDB-lite"/>
    </source>
</evidence>
<evidence type="ECO:0000259" key="7">
    <source>
        <dbReference type="PROSITE" id="PS51358"/>
    </source>
</evidence>
<dbReference type="RefSeq" id="XP_003886127.1">
    <property type="nucleotide sequence ID" value="XM_003886078.1"/>
</dbReference>
<evidence type="ECO:0000256" key="5">
    <source>
        <dbReference type="ARBA" id="ARBA00040742"/>
    </source>
</evidence>
<evidence type="ECO:0000256" key="1">
    <source>
        <dbReference type="ARBA" id="ARBA00004604"/>
    </source>
</evidence>
<keyword evidence="10" id="KW-1185">Reference proteome</keyword>
<dbReference type="InterPro" id="IPR002687">
    <property type="entry name" value="Nop_dom"/>
</dbReference>
<protein>
    <recommendedName>
        <fullName evidence="5">Nucleolar protein 56</fullName>
    </recommendedName>
</protein>
<comment type="subcellular location">
    <subcellularLocation>
        <location evidence="1">Nucleus</location>
        <location evidence="1">Nucleolus</location>
    </subcellularLocation>
</comment>
<dbReference type="Proteomes" id="UP000007494">
    <property type="component" value="Chromosome XII"/>
</dbReference>
<dbReference type="OMA" id="PDNYMFA"/>
<accession>F0VQV4</accession>
<dbReference type="Pfam" id="PF01798">
    <property type="entry name" value="Nop"/>
    <property type="match status" value="1"/>
</dbReference>
<dbReference type="VEuPathDB" id="ToxoDB:NCLIV_065270"/>
<dbReference type="PANTHER" id="PTHR10894">
    <property type="entry name" value="NUCLEOLAR PROTEIN 5 NUCLEOLAR PROTEIN NOP5 NOP58"/>
    <property type="match status" value="1"/>
</dbReference>
<dbReference type="eggNOG" id="KOG2573">
    <property type="taxonomic scope" value="Eukaryota"/>
</dbReference>
<dbReference type="OrthoDB" id="6780543at2759"/>
<feature type="compositionally biased region" description="Basic residues" evidence="6">
    <location>
        <begin position="497"/>
        <end position="506"/>
    </location>
</feature>
<dbReference type="GO" id="GO:0042254">
    <property type="term" value="P:ribosome biogenesis"/>
    <property type="evidence" value="ECO:0007669"/>
    <property type="project" value="UniProtKB-KW"/>
</dbReference>
<keyword evidence="3" id="KW-0690">Ribosome biogenesis</keyword>
<reference evidence="10" key="3">
    <citation type="journal article" date="2012" name="PLoS Pathog.">
        <title>Comparative genomics of the apicomplexan parasites Toxoplasma gondii and Neospora caninum: Coccidia differing in host range and transmission strategy.</title>
        <authorList>
            <person name="Reid A.J."/>
            <person name="Vermont S.J."/>
            <person name="Cotton J.A."/>
            <person name="Harris D."/>
            <person name="Hill-Cawthorne G.A."/>
            <person name="Konen-Waisman S."/>
            <person name="Latham S.M."/>
            <person name="Mourier T."/>
            <person name="Norton R."/>
            <person name="Quail M.A."/>
            <person name="Sanders M."/>
            <person name="Shanmugam D."/>
            <person name="Sohal A."/>
            <person name="Wasmuth J.D."/>
            <person name="Brunk B."/>
            <person name="Grigg M.E."/>
            <person name="Howard J.C."/>
            <person name="Parkinson J."/>
            <person name="Roos D.S."/>
            <person name="Trees A.J."/>
            <person name="Berriman M."/>
            <person name="Pain A."/>
            <person name="Wastling J.M."/>
        </authorList>
    </citation>
    <scope>NUCLEOTIDE SEQUENCE [LARGE SCALE GENOMIC DNA]</scope>
    <source>
        <strain evidence="10">Liverpool</strain>
    </source>
</reference>
<dbReference type="InterPro" id="IPR012974">
    <property type="entry name" value="NOP58/56_N"/>
</dbReference>
<feature type="region of interest" description="Disordered" evidence="6">
    <location>
        <begin position="465"/>
        <end position="544"/>
    </location>
</feature>
<comment type="similarity">
    <text evidence="2">Belongs to the NOP5/NOP56 family.</text>
</comment>
<dbReference type="InterPro" id="IPR042239">
    <property type="entry name" value="Nop_C"/>
</dbReference>
<reference evidence="8" key="1">
    <citation type="submission" date="2011-02" db="EMBL/GenBank/DDBJ databases">
        <authorList>
            <person name="Aslett M."/>
        </authorList>
    </citation>
    <scope>NUCLEOTIDE SEQUENCE</scope>
    <source>
        <strain evidence="8">Liverpool</strain>
    </source>
</reference>
<dbReference type="InParanoid" id="F0VQV4"/>
<evidence type="ECO:0000256" key="3">
    <source>
        <dbReference type="ARBA" id="ARBA00022517"/>
    </source>
</evidence>
<evidence type="ECO:0000256" key="2">
    <source>
        <dbReference type="ARBA" id="ARBA00009211"/>
    </source>
</evidence>
<dbReference type="FunCoup" id="F0VQV4">
    <property type="interactions" value="478"/>
</dbReference>
<dbReference type="PROSITE" id="PS51358">
    <property type="entry name" value="NOP"/>
    <property type="match status" value="1"/>
</dbReference>
<dbReference type="InterPro" id="IPR045056">
    <property type="entry name" value="Nop56/Nop58"/>
</dbReference>
<dbReference type="GO" id="GO:0031428">
    <property type="term" value="C:box C/D methylation guide snoRNP complex"/>
    <property type="evidence" value="ECO:0007669"/>
    <property type="project" value="InterPro"/>
</dbReference>
<dbReference type="InterPro" id="IPR036070">
    <property type="entry name" value="Nop_dom_sf"/>
</dbReference>
<dbReference type="SUPFAM" id="SSF89124">
    <property type="entry name" value="Nop domain"/>
    <property type="match status" value="1"/>
</dbReference>
<evidence type="ECO:0000313" key="10">
    <source>
        <dbReference type="Proteomes" id="UP000007494"/>
    </source>
</evidence>
<reference evidence="9" key="4">
    <citation type="journal article" date="2015" name="PLoS ONE">
        <title>Comprehensive Evaluation of Toxoplasma gondii VEG and Neospora caninum LIV Genomes with Tachyzoite Stage Transcriptome and Proteome Defines Novel Transcript Features.</title>
        <authorList>
            <person name="Ramaprasad A."/>
            <person name="Mourier T."/>
            <person name="Naeem R."/>
            <person name="Malas T.B."/>
            <person name="Moussa E."/>
            <person name="Panigrahi A."/>
            <person name="Vermont S.J."/>
            <person name="Otto T.D."/>
            <person name="Wastling J."/>
            <person name="Pain A."/>
        </authorList>
    </citation>
    <scope>NUCLEOTIDE SEQUENCE</scope>
    <source>
        <strain evidence="9">Liverpool</strain>
    </source>
</reference>
<dbReference type="FunFam" id="1.10.246.90:FF:000001">
    <property type="entry name" value="Nucleolar protein 56"/>
    <property type="match status" value="1"/>
</dbReference>
<dbReference type="Pfam" id="PF08156">
    <property type="entry name" value="NOP5NT"/>
    <property type="match status" value="1"/>
</dbReference>
<dbReference type="SMART" id="SM00931">
    <property type="entry name" value="NOSIC"/>
    <property type="match status" value="1"/>
</dbReference>
<dbReference type="AlphaFoldDB" id="F0VQV4"/>
<reference evidence="8" key="2">
    <citation type="submission" date="2011-03" db="EMBL/GenBank/DDBJ databases">
        <title>Comparative genomics and transcriptomics of Neospora caninum and Toxoplasma gondii.</title>
        <authorList>
            <person name="Reid A.J."/>
            <person name="Sohal A."/>
            <person name="Harris D."/>
            <person name="Quail M."/>
            <person name="Sanders M."/>
            <person name="Berriman M."/>
            <person name="Wastling J.M."/>
            <person name="Pain A."/>
        </authorList>
    </citation>
    <scope>NUCLEOTIDE SEQUENCE</scope>
    <source>
        <strain evidence="8">Liverpool</strain>
    </source>
</reference>
<dbReference type="GeneID" id="13445324"/>